<dbReference type="SUPFAM" id="SSF52540">
    <property type="entry name" value="P-loop containing nucleoside triphosphate hydrolases"/>
    <property type="match status" value="1"/>
</dbReference>
<accession>A0A9D1T566</accession>
<name>A0A9D1T566_9FIRM</name>
<sequence length="191" mass="22254">MQEIYSSLFSNIDRLIERKDHVFMAIDGRSCSGKTTLARSIFEMYGCNVVHMDDFFLRPEQRTQERYLLPGGNSDRERLIGEVLGPLSLGLSVKYRRFDCKSMSLAEEKELSPRSLTVVEGSYSAHPELRRFYDICVFLDLSKELQLKRLSRRSDIDSEEYINRWLPLEESYLMALDIKNSCDIVIDCNMQ</sequence>
<dbReference type="InterPro" id="IPR027417">
    <property type="entry name" value="P-loop_NTPase"/>
</dbReference>
<gene>
    <name evidence="1" type="ORF">IAD28_07285</name>
</gene>
<dbReference type="EMBL" id="DVOL01000106">
    <property type="protein sequence ID" value="HIV11474.1"/>
    <property type="molecule type" value="Genomic_DNA"/>
</dbReference>
<dbReference type="Proteomes" id="UP000823960">
    <property type="component" value="Unassembled WGS sequence"/>
</dbReference>
<proteinExistence type="predicted"/>
<organism evidence="1 2">
    <name type="scientific">Candidatus Faeciplasma avium</name>
    <dbReference type="NCBI Taxonomy" id="2840798"/>
    <lineage>
        <taxon>Bacteria</taxon>
        <taxon>Bacillati</taxon>
        <taxon>Bacillota</taxon>
        <taxon>Clostridia</taxon>
        <taxon>Eubacteriales</taxon>
        <taxon>Oscillospiraceae</taxon>
        <taxon>Oscillospiraceae incertae sedis</taxon>
        <taxon>Candidatus Faeciplasma</taxon>
    </lineage>
</organism>
<protein>
    <submittedName>
        <fullName evidence="1">Phosphoribulokinase</fullName>
    </submittedName>
</protein>
<evidence type="ECO:0000313" key="2">
    <source>
        <dbReference type="Proteomes" id="UP000823960"/>
    </source>
</evidence>
<dbReference type="Gene3D" id="3.40.50.300">
    <property type="entry name" value="P-loop containing nucleotide triphosphate hydrolases"/>
    <property type="match status" value="1"/>
</dbReference>
<dbReference type="AlphaFoldDB" id="A0A9D1T566"/>
<reference evidence="1" key="1">
    <citation type="submission" date="2020-10" db="EMBL/GenBank/DDBJ databases">
        <authorList>
            <person name="Gilroy R."/>
        </authorList>
    </citation>
    <scope>NUCLEOTIDE SEQUENCE</scope>
    <source>
        <strain evidence="1">1370</strain>
    </source>
</reference>
<comment type="caution">
    <text evidence="1">The sequence shown here is derived from an EMBL/GenBank/DDBJ whole genome shotgun (WGS) entry which is preliminary data.</text>
</comment>
<evidence type="ECO:0000313" key="1">
    <source>
        <dbReference type="EMBL" id="HIV11474.1"/>
    </source>
</evidence>
<reference evidence="1" key="2">
    <citation type="journal article" date="2021" name="PeerJ">
        <title>Extensive microbial diversity within the chicken gut microbiome revealed by metagenomics and culture.</title>
        <authorList>
            <person name="Gilroy R."/>
            <person name="Ravi A."/>
            <person name="Getino M."/>
            <person name="Pursley I."/>
            <person name="Horton D.L."/>
            <person name="Alikhan N.F."/>
            <person name="Baker D."/>
            <person name="Gharbi K."/>
            <person name="Hall N."/>
            <person name="Watson M."/>
            <person name="Adriaenssens E.M."/>
            <person name="Foster-Nyarko E."/>
            <person name="Jarju S."/>
            <person name="Secka A."/>
            <person name="Antonio M."/>
            <person name="Oren A."/>
            <person name="Chaudhuri R.R."/>
            <person name="La Ragione R."/>
            <person name="Hildebrand F."/>
            <person name="Pallen M.J."/>
        </authorList>
    </citation>
    <scope>NUCLEOTIDE SEQUENCE</scope>
    <source>
        <strain evidence="1">1370</strain>
    </source>
</reference>